<keyword evidence="9 16" id="KW-0506">mRNA capping</keyword>
<dbReference type="GO" id="GO:0005525">
    <property type="term" value="F:GTP binding"/>
    <property type="evidence" value="ECO:0007669"/>
    <property type="project" value="UniProtKB-KW"/>
</dbReference>
<dbReference type="InterPro" id="IPR051029">
    <property type="entry name" value="mRNA_Capping_Enz/RNA_Phosphat"/>
</dbReference>
<proteinExistence type="inferred from homology"/>
<dbReference type="Gene3D" id="3.30.470.30">
    <property type="entry name" value="DNA ligase/mRNA capping enzyme"/>
    <property type="match status" value="1"/>
</dbReference>
<dbReference type="CDD" id="cd07895">
    <property type="entry name" value="Adenylation_mRNA_capping"/>
    <property type="match status" value="1"/>
</dbReference>
<dbReference type="SUPFAM" id="SSF56091">
    <property type="entry name" value="DNA ligase/mRNA capping enzyme, catalytic domain"/>
    <property type="match status" value="1"/>
</dbReference>
<dbReference type="EC" id="2.7.7.50" evidence="3 16"/>
<dbReference type="VEuPathDB" id="FungiDB:BD410DRAFT_782493"/>
<evidence type="ECO:0000256" key="8">
    <source>
        <dbReference type="ARBA" id="ARBA00022741"/>
    </source>
</evidence>
<evidence type="ECO:0000256" key="12">
    <source>
        <dbReference type="ARBA" id="ARBA00029909"/>
    </source>
</evidence>
<dbReference type="GO" id="GO:0031533">
    <property type="term" value="C:mRNA capping enzyme complex"/>
    <property type="evidence" value="ECO:0007669"/>
    <property type="project" value="InterPro"/>
</dbReference>
<reference evidence="21 22" key="1">
    <citation type="submission" date="2018-06" db="EMBL/GenBank/DDBJ databases">
        <title>A transcriptomic atlas of mushroom development highlights an independent origin of complex multicellularity.</title>
        <authorList>
            <consortium name="DOE Joint Genome Institute"/>
            <person name="Krizsan K."/>
            <person name="Almasi E."/>
            <person name="Merenyi Z."/>
            <person name="Sahu N."/>
            <person name="Viragh M."/>
            <person name="Koszo T."/>
            <person name="Mondo S."/>
            <person name="Kiss B."/>
            <person name="Balint B."/>
            <person name="Kues U."/>
            <person name="Barry K."/>
            <person name="Hegedus J.C."/>
            <person name="Henrissat B."/>
            <person name="Johnson J."/>
            <person name="Lipzen A."/>
            <person name="Ohm R."/>
            <person name="Nagy I."/>
            <person name="Pangilinan J."/>
            <person name="Yan J."/>
            <person name="Xiong Y."/>
            <person name="Grigoriev I.V."/>
            <person name="Hibbett D.S."/>
            <person name="Nagy L.G."/>
        </authorList>
    </citation>
    <scope>NUCLEOTIDE SEQUENCE [LARGE SCALE GENOMIC DNA]</scope>
    <source>
        <strain evidence="21 22">SZMC22713</strain>
    </source>
</reference>
<comment type="catalytic activity">
    <reaction evidence="14">
        <text>a 5'-end diphospho-ribonucleoside in mRNA + GTP + H(+) = a 5'-end (5'-triphosphoguanosine)-ribonucleoside in mRNA + diphosphate</text>
        <dbReference type="Rhea" id="RHEA:67012"/>
        <dbReference type="Rhea" id="RHEA-COMP:17165"/>
        <dbReference type="Rhea" id="RHEA-COMP:17166"/>
        <dbReference type="ChEBI" id="CHEBI:15378"/>
        <dbReference type="ChEBI" id="CHEBI:33019"/>
        <dbReference type="ChEBI" id="CHEBI:37565"/>
        <dbReference type="ChEBI" id="CHEBI:167616"/>
        <dbReference type="ChEBI" id="CHEBI:167617"/>
        <dbReference type="EC" id="2.7.7.50"/>
    </reaction>
    <physiologicalReaction direction="left-to-right" evidence="14">
        <dbReference type="Rhea" id="RHEA:67013"/>
    </physiologicalReaction>
</comment>
<comment type="similarity">
    <text evidence="2 16">Belongs to the eukaryotic GTase family.</text>
</comment>
<feature type="domain" description="mRNA capping enzyme adenylation" evidence="19">
    <location>
        <begin position="41"/>
        <end position="236"/>
    </location>
</feature>
<comment type="subunit">
    <text evidence="15">Heterodimer. The mRNA-capping enzyme is composed of two separate chains alpha and beta, respectively a mRNA guanylyltransferase and an mRNA 5'-triphosphate monophosphatase.</text>
</comment>
<evidence type="ECO:0000256" key="1">
    <source>
        <dbReference type="ARBA" id="ARBA00004123"/>
    </source>
</evidence>
<dbReference type="Pfam" id="PF01331">
    <property type="entry name" value="mRNA_cap_enzyme"/>
    <property type="match status" value="1"/>
</dbReference>
<gene>
    <name evidence="21" type="ORF">BD410DRAFT_782493</name>
</gene>
<dbReference type="PANTHER" id="PTHR10367:SF17">
    <property type="entry name" value="MRNA-CAPPING ENZYME"/>
    <property type="match status" value="1"/>
</dbReference>
<evidence type="ECO:0000256" key="2">
    <source>
        <dbReference type="ARBA" id="ARBA00010237"/>
    </source>
</evidence>
<organism evidence="21 22">
    <name type="scientific">Rickenella mellea</name>
    <dbReference type="NCBI Taxonomy" id="50990"/>
    <lineage>
        <taxon>Eukaryota</taxon>
        <taxon>Fungi</taxon>
        <taxon>Dikarya</taxon>
        <taxon>Basidiomycota</taxon>
        <taxon>Agaricomycotina</taxon>
        <taxon>Agaricomycetes</taxon>
        <taxon>Hymenochaetales</taxon>
        <taxon>Rickenellaceae</taxon>
        <taxon>Rickenella</taxon>
    </lineage>
</organism>
<dbReference type="PIRSF" id="PIRSF036959">
    <property type="entry name" value="mRNA_cap_alpha"/>
    <property type="match status" value="1"/>
</dbReference>
<keyword evidence="8 16" id="KW-0547">Nucleotide-binding</keyword>
<comment type="function">
    <text evidence="16">Second step of mRNA capping. Transfer of the GMP moiety of GTP to the 5'-end of RNA via an enzyme-GMP covalent reaction intermediate.</text>
</comment>
<dbReference type="GO" id="GO:0006370">
    <property type="term" value="P:7-methylguanosine mRNA capping"/>
    <property type="evidence" value="ECO:0007669"/>
    <property type="project" value="UniProtKB-KW"/>
</dbReference>
<evidence type="ECO:0000256" key="9">
    <source>
        <dbReference type="ARBA" id="ARBA00023042"/>
    </source>
</evidence>
<evidence type="ECO:0000259" key="20">
    <source>
        <dbReference type="Pfam" id="PF03919"/>
    </source>
</evidence>
<keyword evidence="6 16" id="KW-0808">Transferase</keyword>
<evidence type="ECO:0000256" key="7">
    <source>
        <dbReference type="ARBA" id="ARBA00022695"/>
    </source>
</evidence>
<feature type="domain" description="mRNA capping enzyme C-terminal" evidence="20">
    <location>
        <begin position="240"/>
        <end position="357"/>
    </location>
</feature>
<dbReference type="InterPro" id="IPR012340">
    <property type="entry name" value="NA-bd_OB-fold"/>
</dbReference>
<dbReference type="OrthoDB" id="200924at2759"/>
<dbReference type="Pfam" id="PF03919">
    <property type="entry name" value="mRNA_cap_C"/>
    <property type="match status" value="1"/>
</dbReference>
<dbReference type="InterPro" id="IPR017075">
    <property type="entry name" value="mRNA_cap_enzyme_alpha"/>
</dbReference>
<evidence type="ECO:0000256" key="17">
    <source>
        <dbReference type="PIRSR" id="PIRSR036959-1"/>
    </source>
</evidence>
<dbReference type="InterPro" id="IPR001339">
    <property type="entry name" value="mRNA_cap_enzyme_adenylation"/>
</dbReference>
<evidence type="ECO:0000256" key="18">
    <source>
        <dbReference type="SAM" id="MobiDB-lite"/>
    </source>
</evidence>
<dbReference type="EMBL" id="ML170159">
    <property type="protein sequence ID" value="TDL27406.1"/>
    <property type="molecule type" value="Genomic_DNA"/>
</dbReference>
<dbReference type="FunFam" id="3.30.470.30:FF:000011">
    <property type="entry name" value="mRNA-capping enzyme subunit alpha"/>
    <property type="match status" value="1"/>
</dbReference>
<evidence type="ECO:0000256" key="16">
    <source>
        <dbReference type="PIRNR" id="PIRNR036959"/>
    </source>
</evidence>
<sequence length="431" mass="50236">MHESRVPDLPGELVPHDQAEYLKDQLANFCQLTNTKFPGSQPVSFSQSDLDRLENEDYWVCEKSDGVRVLMFIHTNLETNDQATYILDRLNHYRLQTGLYFPHHENPRMPLRSTVLDGELVIDVDPRTKQETLRFLAFDCLIVDNQNVMSRPLDKRYGRLKEWFYKPYSRMIRDHPHMLQNQPFDIKVKDMNFSYGVDKVFNEDIPRLQHGNDGLIYTCAQSPYVTGTDPKILKWKPPSENSIDFKLVLRFPPVLGRHGEPDYHAKPIFGLHVYTGGDKYDKYEPFDEMFMEDSEWERLKDSGEQIDDRIVEVHWEPRMQRWRMMRFRDDKPHGNFHGVVDNIIQSIKDGVEKEDLLARSNAIRTAWKARQGVQARATTAPQNQQPPPSQPQRLPQPPPLPIAKADLHYGPLQESRYSRVGGPAVVLGFNR</sequence>
<evidence type="ECO:0000256" key="3">
    <source>
        <dbReference type="ARBA" id="ARBA00012475"/>
    </source>
</evidence>
<feature type="compositionally biased region" description="Pro residues" evidence="18">
    <location>
        <begin position="384"/>
        <end position="401"/>
    </location>
</feature>
<feature type="region of interest" description="Disordered" evidence="18">
    <location>
        <begin position="369"/>
        <end position="405"/>
    </location>
</feature>
<keyword evidence="22" id="KW-1185">Reference proteome</keyword>
<keyword evidence="11 16" id="KW-0539">Nucleus</keyword>
<evidence type="ECO:0000256" key="15">
    <source>
        <dbReference type="ARBA" id="ARBA00047082"/>
    </source>
</evidence>
<keyword evidence="10 16" id="KW-0342">GTP-binding</keyword>
<accession>A0A4Y7QJ79</accession>
<dbReference type="Gene3D" id="2.40.50.140">
    <property type="entry name" value="Nucleic acid-binding proteins"/>
    <property type="match status" value="1"/>
</dbReference>
<evidence type="ECO:0000256" key="13">
    <source>
        <dbReference type="ARBA" id="ARBA00030702"/>
    </source>
</evidence>
<dbReference type="STRING" id="50990.A0A4Y7QJ79"/>
<evidence type="ECO:0000313" key="21">
    <source>
        <dbReference type="EMBL" id="TDL27406.1"/>
    </source>
</evidence>
<feature type="active site" description="N6-GMP-lysine intermediate" evidence="17">
    <location>
        <position position="63"/>
    </location>
</feature>
<dbReference type="InterPro" id="IPR013846">
    <property type="entry name" value="mRNA_cap_enzyme_C"/>
</dbReference>
<dbReference type="Proteomes" id="UP000294933">
    <property type="component" value="Unassembled WGS sequence"/>
</dbReference>
<evidence type="ECO:0000256" key="14">
    <source>
        <dbReference type="ARBA" id="ARBA00044624"/>
    </source>
</evidence>
<evidence type="ECO:0000256" key="11">
    <source>
        <dbReference type="ARBA" id="ARBA00023242"/>
    </source>
</evidence>
<evidence type="ECO:0000313" key="22">
    <source>
        <dbReference type="Proteomes" id="UP000294933"/>
    </source>
</evidence>
<dbReference type="GO" id="GO:0004484">
    <property type="term" value="F:mRNA guanylyltransferase activity"/>
    <property type="evidence" value="ECO:0007669"/>
    <property type="project" value="UniProtKB-EC"/>
</dbReference>
<evidence type="ECO:0000256" key="5">
    <source>
        <dbReference type="ARBA" id="ARBA00022664"/>
    </source>
</evidence>
<dbReference type="GO" id="GO:0005524">
    <property type="term" value="F:ATP binding"/>
    <property type="evidence" value="ECO:0007669"/>
    <property type="project" value="InterPro"/>
</dbReference>
<keyword evidence="7 16" id="KW-0548">Nucleotidyltransferase</keyword>
<dbReference type="PANTHER" id="PTHR10367">
    <property type="entry name" value="MRNA-CAPPING ENZYME"/>
    <property type="match status" value="1"/>
</dbReference>
<evidence type="ECO:0000256" key="6">
    <source>
        <dbReference type="ARBA" id="ARBA00022679"/>
    </source>
</evidence>
<name>A0A4Y7QJ79_9AGAM</name>
<keyword evidence="5 16" id="KW-0507">mRNA processing</keyword>
<evidence type="ECO:0000256" key="10">
    <source>
        <dbReference type="ARBA" id="ARBA00023134"/>
    </source>
</evidence>
<dbReference type="SUPFAM" id="SSF50249">
    <property type="entry name" value="Nucleic acid-binding proteins"/>
    <property type="match status" value="1"/>
</dbReference>
<evidence type="ECO:0000259" key="19">
    <source>
        <dbReference type="Pfam" id="PF01331"/>
    </source>
</evidence>
<evidence type="ECO:0000256" key="4">
    <source>
        <dbReference type="ARBA" id="ARBA00019171"/>
    </source>
</evidence>
<comment type="subcellular location">
    <subcellularLocation>
        <location evidence="1 16">Nucleus</location>
    </subcellularLocation>
</comment>
<protein>
    <recommendedName>
        <fullName evidence="4 16">mRNA-capping enzyme subunit alpha</fullName>
        <ecNumber evidence="3 16">2.7.7.50</ecNumber>
    </recommendedName>
    <alternativeName>
        <fullName evidence="12 16">GTP--RNA guanylyltransferase</fullName>
    </alternativeName>
    <alternativeName>
        <fullName evidence="13 16">mRNA guanylyltransferase</fullName>
    </alternativeName>
</protein>
<dbReference type="AlphaFoldDB" id="A0A4Y7QJ79"/>